<feature type="compositionally biased region" description="Low complexity" evidence="1">
    <location>
        <begin position="501"/>
        <end position="511"/>
    </location>
</feature>
<feature type="compositionally biased region" description="Polar residues" evidence="1">
    <location>
        <begin position="556"/>
        <end position="566"/>
    </location>
</feature>
<protein>
    <submittedName>
        <fullName evidence="4">Neuron navigator 2</fullName>
    </submittedName>
</protein>
<dbReference type="Proteomes" id="UP000272942">
    <property type="component" value="Unassembled WGS sequence"/>
</dbReference>
<dbReference type="EMBL" id="UZAN01000497">
    <property type="protein sequence ID" value="VDP19543.1"/>
    <property type="molecule type" value="Genomic_DNA"/>
</dbReference>
<feature type="compositionally biased region" description="Low complexity" evidence="1">
    <location>
        <begin position="166"/>
        <end position="177"/>
    </location>
</feature>
<evidence type="ECO:0000313" key="3">
    <source>
        <dbReference type="Proteomes" id="UP000272942"/>
    </source>
</evidence>
<keyword evidence="3" id="KW-1185">Reference proteome</keyword>
<feature type="compositionally biased region" description="Basic and acidic residues" evidence="1">
    <location>
        <begin position="466"/>
        <end position="477"/>
    </location>
</feature>
<dbReference type="OrthoDB" id="6278838at2759"/>
<organism evidence="4">
    <name type="scientific">Echinostoma caproni</name>
    <dbReference type="NCBI Taxonomy" id="27848"/>
    <lineage>
        <taxon>Eukaryota</taxon>
        <taxon>Metazoa</taxon>
        <taxon>Spiralia</taxon>
        <taxon>Lophotrochozoa</taxon>
        <taxon>Platyhelminthes</taxon>
        <taxon>Trematoda</taxon>
        <taxon>Digenea</taxon>
        <taxon>Plagiorchiida</taxon>
        <taxon>Echinostomata</taxon>
        <taxon>Echinostomatoidea</taxon>
        <taxon>Echinostomatidae</taxon>
        <taxon>Echinostoma</taxon>
    </lineage>
</organism>
<proteinExistence type="predicted"/>
<reference evidence="2 3" key="2">
    <citation type="submission" date="2018-11" db="EMBL/GenBank/DDBJ databases">
        <authorList>
            <consortium name="Pathogen Informatics"/>
        </authorList>
    </citation>
    <scope>NUCLEOTIDE SEQUENCE [LARGE SCALE GENOMIC DNA]</scope>
    <source>
        <strain evidence="2 3">Egypt</strain>
    </source>
</reference>
<feature type="region of interest" description="Disordered" evidence="1">
    <location>
        <begin position="82"/>
        <end position="104"/>
    </location>
</feature>
<evidence type="ECO:0000313" key="2">
    <source>
        <dbReference type="EMBL" id="VDP19543.1"/>
    </source>
</evidence>
<sequence length="566" mass="62382">MFLVRNVCRVDPLRKLPRVISPAEAKYTATTTIPNNINIKNKNRNTPVDLLNPNERDKFLYQQACHLVSPPTQRAYLGSIRRTHAGSDTGERSESRMSSYEGTKSKPVLARWAHMMSPDPLRSEDWKYPDKKEREQSIIIVSDKEDSTNAKSTRILAPSKKATTQSRRSLSRGGSERLAQINYHGPLENSKSAHNRVDRMPKWRRYTAEFPGSVEKPPTPAPRTMVRDTTVYGSVNDAGRRTTQNFISAIPSGRQKSMDVSDGKQRTIELNSNGNEIGNVKAHLYRKTINGLPTKNGTMIYVDAEPKSKANGVANYETGMSRLVYSAPMNGLDSRNLPAESNGSVVNGINNANHTLQVDSAVNRSPVLNGDHRPGTPFHSSARTEIPAPACVKAWTTTRLKETPAHLQGWDAKNAVTIAGLQRSQSKRGSMEVNKPTALLTSSTVVAPDFTRVYNGNNPTVMSTGRDSRSSDGRHSSDLAAHQANGNKNEYRGIETPRNWPSPTSMSPSPTEHQQSGCAVAPRRQNWAFGVIRQNDKRFSYPESQHGEVGNGGGSTISSEGFRSPI</sequence>
<feature type="region of interest" description="Disordered" evidence="1">
    <location>
        <begin position="143"/>
        <end position="177"/>
    </location>
</feature>
<evidence type="ECO:0000313" key="4">
    <source>
        <dbReference type="WBParaSite" id="ECPE_0000015901-mRNA-1"/>
    </source>
</evidence>
<reference evidence="4" key="1">
    <citation type="submission" date="2016-06" db="UniProtKB">
        <authorList>
            <consortium name="WormBaseParasite"/>
        </authorList>
    </citation>
    <scope>IDENTIFICATION</scope>
</reference>
<gene>
    <name evidence="2" type="ORF">ECPE_LOCUS160</name>
</gene>
<feature type="region of interest" description="Disordered" evidence="1">
    <location>
        <begin position="539"/>
        <end position="566"/>
    </location>
</feature>
<evidence type="ECO:0000256" key="1">
    <source>
        <dbReference type="SAM" id="MobiDB-lite"/>
    </source>
</evidence>
<dbReference type="AlphaFoldDB" id="A0A182ZZM5"/>
<feature type="region of interest" description="Disordered" evidence="1">
    <location>
        <begin position="456"/>
        <end position="520"/>
    </location>
</feature>
<accession>A0A182ZZM5</accession>
<name>A0A182ZZM5_9TREM</name>
<dbReference type="WBParaSite" id="ECPE_0000015901-mRNA-1">
    <property type="protein sequence ID" value="ECPE_0000015901-mRNA-1"/>
    <property type="gene ID" value="ECPE_0000015901"/>
</dbReference>